<dbReference type="AlphaFoldDB" id="A0A1M7C8Z2"/>
<protein>
    <recommendedName>
        <fullName evidence="1">YhcG N-terminal domain-containing protein</fullName>
    </recommendedName>
</protein>
<dbReference type="Pfam" id="PF17761">
    <property type="entry name" value="DUF1016_N"/>
    <property type="match status" value="1"/>
</dbReference>
<evidence type="ECO:0000313" key="3">
    <source>
        <dbReference type="Proteomes" id="UP000184420"/>
    </source>
</evidence>
<reference evidence="2 3" key="1">
    <citation type="submission" date="2016-11" db="EMBL/GenBank/DDBJ databases">
        <authorList>
            <person name="Jaros S."/>
            <person name="Januszkiewicz K."/>
            <person name="Wedrychowicz H."/>
        </authorList>
    </citation>
    <scope>NUCLEOTIDE SEQUENCE [LARGE SCALE GENOMIC DNA]</scope>
    <source>
        <strain evidence="2 3">DSM 27406</strain>
    </source>
</reference>
<organism evidence="2 3">
    <name type="scientific">Chitinophaga jiangningensis</name>
    <dbReference type="NCBI Taxonomy" id="1419482"/>
    <lineage>
        <taxon>Bacteria</taxon>
        <taxon>Pseudomonadati</taxon>
        <taxon>Bacteroidota</taxon>
        <taxon>Chitinophagia</taxon>
        <taxon>Chitinophagales</taxon>
        <taxon>Chitinophagaceae</taxon>
        <taxon>Chitinophaga</taxon>
    </lineage>
</organism>
<dbReference type="RefSeq" id="WP_218588032.1">
    <property type="nucleotide sequence ID" value="NZ_FRBL01000004.1"/>
</dbReference>
<dbReference type="Proteomes" id="UP000184420">
    <property type="component" value="Unassembled WGS sequence"/>
</dbReference>
<evidence type="ECO:0000259" key="1">
    <source>
        <dbReference type="Pfam" id="PF17761"/>
    </source>
</evidence>
<evidence type="ECO:0000313" key="2">
    <source>
        <dbReference type="EMBL" id="SHL63653.1"/>
    </source>
</evidence>
<dbReference type="InterPro" id="IPR041527">
    <property type="entry name" value="YhcG_N"/>
</dbReference>
<dbReference type="EMBL" id="FRBL01000004">
    <property type="protein sequence ID" value="SHL63653.1"/>
    <property type="molecule type" value="Genomic_DNA"/>
</dbReference>
<feature type="domain" description="YhcG N-terminal" evidence="1">
    <location>
        <begin position="25"/>
        <end position="103"/>
    </location>
</feature>
<keyword evidence="3" id="KW-1185">Reference proteome</keyword>
<proteinExistence type="predicted"/>
<sequence length="142" mass="16722">MNTTEVINIDKLVYSIQQTNQYFINQAQKQVNIALTLRNWLIGFYILEYEQNGEDRAVYGQRLYKEIAVKLKKSGVTSIRERHLYLCKDFYKTYPHMSLTTSVKSYLVDLQSVAFCGHCPQNQKVPNFKELRRAFRQLLISC</sequence>
<accession>A0A1M7C8Z2</accession>
<gene>
    <name evidence="2" type="ORF">SAMN05444266_104239</name>
</gene>
<dbReference type="STRING" id="1419482.SAMN05444266_104239"/>
<name>A0A1M7C8Z2_9BACT</name>